<gene>
    <name evidence="9" type="ORF">ODALV1_LOCUS9078</name>
</gene>
<evidence type="ECO:0000259" key="8">
    <source>
        <dbReference type="SMART" id="SM01115"/>
    </source>
</evidence>
<keyword evidence="10" id="KW-1185">Reference proteome</keyword>
<keyword evidence="4" id="KW-0747">Spliceosome</keyword>
<feature type="compositionally biased region" description="Low complexity" evidence="7">
    <location>
        <begin position="404"/>
        <end position="422"/>
    </location>
</feature>
<feature type="compositionally biased region" description="Basic residues" evidence="7">
    <location>
        <begin position="387"/>
        <end position="403"/>
    </location>
</feature>
<dbReference type="InterPro" id="IPR029360">
    <property type="entry name" value="SRRM_C"/>
</dbReference>
<sequence length="466" mass="51658">MYNGIGLQTPRGSGTNGYVTRNLSAVRKTKEKVPEYKTKDDAAVRPYDADLIEHERRRQAEVRCMELRELLEEDDIPEEEIDEKVNAFRAKLLAEKKLSVAKDASGRAMVKDSHELSMAQESKNERAKDAFGIRTDFVPGSSFEAKQASEKSAASTSSKDTTTEPSTDAKVSSKHEDRSRKRKKSKKSSKRSSSSSSSSSSSDEEEKRKKRKKDRKKKSKKSHHHRREVEGSPDVRRSSSSSCSEESHNSNHHHHESDDNGEIVAKYSVAILDIPSHGEMCANTIDLSERSHSPVDIVGASLIPVLQATSECISIHNTPNSRKSSRSPCSENSRSRSGSHASSRSRSPRRSRSRSLSVTRSAHSSLSRSSRSTSFHRSKSPSVSSRSRSKSSSRSHSKSRSRSRSTSSSGSASSASSRSARSIPRRRGSPSFLDRRRITSARKRPIPYKRRNGCEWDVSSSSSDSS</sequence>
<evidence type="ECO:0000256" key="6">
    <source>
        <dbReference type="ARBA" id="ARBA00023242"/>
    </source>
</evidence>
<comment type="subcellular location">
    <subcellularLocation>
        <location evidence="1">Nucleus</location>
    </subcellularLocation>
</comment>
<dbReference type="Proteomes" id="UP001642540">
    <property type="component" value="Unassembled WGS sequence"/>
</dbReference>
<reference evidence="9 10" key="1">
    <citation type="submission" date="2024-08" db="EMBL/GenBank/DDBJ databases">
        <authorList>
            <person name="Cucini C."/>
            <person name="Frati F."/>
        </authorList>
    </citation>
    <scope>NUCLEOTIDE SEQUENCE [LARGE SCALE GENOMIC DNA]</scope>
</reference>
<proteinExistence type="inferred from homology"/>
<dbReference type="InterPro" id="IPR051372">
    <property type="entry name" value="CWC21"/>
</dbReference>
<evidence type="ECO:0000256" key="7">
    <source>
        <dbReference type="SAM" id="MobiDB-lite"/>
    </source>
</evidence>
<feature type="compositionally biased region" description="Basic residues" evidence="7">
    <location>
        <begin position="180"/>
        <end position="190"/>
    </location>
</feature>
<accession>A0ABP1QGL8</accession>
<comment type="caution">
    <text evidence="9">The sequence shown here is derived from an EMBL/GenBank/DDBJ whole genome shotgun (WGS) entry which is preliminary data.</text>
</comment>
<evidence type="ECO:0000256" key="1">
    <source>
        <dbReference type="ARBA" id="ARBA00004123"/>
    </source>
</evidence>
<keyword evidence="5" id="KW-0508">mRNA splicing</keyword>
<dbReference type="PANTHER" id="PTHR36562:SF5">
    <property type="entry name" value="SERINE_ARGININE REPETITIVE MATRIX 2"/>
    <property type="match status" value="1"/>
</dbReference>
<evidence type="ECO:0000256" key="4">
    <source>
        <dbReference type="ARBA" id="ARBA00022728"/>
    </source>
</evidence>
<dbReference type="SMART" id="SM01115">
    <property type="entry name" value="cwf21"/>
    <property type="match status" value="1"/>
</dbReference>
<feature type="compositionally biased region" description="Basic residues" evidence="7">
    <location>
        <begin position="438"/>
        <end position="451"/>
    </location>
</feature>
<protein>
    <recommendedName>
        <fullName evidence="8">CWF21 domain-containing protein</fullName>
    </recommendedName>
</protein>
<name>A0ABP1QGL8_9HEXA</name>
<evidence type="ECO:0000256" key="2">
    <source>
        <dbReference type="ARBA" id="ARBA00005954"/>
    </source>
</evidence>
<dbReference type="Gene3D" id="6.10.140.420">
    <property type="match status" value="1"/>
</dbReference>
<evidence type="ECO:0000313" key="10">
    <source>
        <dbReference type="Proteomes" id="UP001642540"/>
    </source>
</evidence>
<dbReference type="InterPro" id="IPR013170">
    <property type="entry name" value="mRNA_splic_Cwf21_dom"/>
</dbReference>
<feature type="compositionally biased region" description="Low complexity" evidence="7">
    <location>
        <begin position="354"/>
        <end position="373"/>
    </location>
</feature>
<evidence type="ECO:0000313" key="9">
    <source>
        <dbReference type="EMBL" id="CAL8095415.1"/>
    </source>
</evidence>
<dbReference type="CDD" id="cd21372">
    <property type="entry name" value="cwf21_CWC21-like"/>
    <property type="match status" value="1"/>
</dbReference>
<comment type="similarity">
    <text evidence="2">Belongs to the CWC21 family.</text>
</comment>
<feature type="compositionally biased region" description="Low complexity" evidence="7">
    <location>
        <begin position="141"/>
        <end position="164"/>
    </location>
</feature>
<dbReference type="PANTHER" id="PTHR36562">
    <property type="entry name" value="SERINE/ARGININE REPETITIVE MATRIX 2"/>
    <property type="match status" value="1"/>
</dbReference>
<keyword evidence="6" id="KW-0539">Nucleus</keyword>
<evidence type="ECO:0000256" key="3">
    <source>
        <dbReference type="ARBA" id="ARBA00022664"/>
    </source>
</evidence>
<feature type="domain" description="CWF21" evidence="8">
    <location>
        <begin position="52"/>
        <end position="97"/>
    </location>
</feature>
<feature type="compositionally biased region" description="Basic and acidic residues" evidence="7">
    <location>
        <begin position="122"/>
        <end position="131"/>
    </location>
</feature>
<dbReference type="Pfam" id="PF15230">
    <property type="entry name" value="SRRM_C"/>
    <property type="match status" value="1"/>
</dbReference>
<evidence type="ECO:0000256" key="5">
    <source>
        <dbReference type="ARBA" id="ARBA00023187"/>
    </source>
</evidence>
<feature type="compositionally biased region" description="Basic and acidic residues" evidence="7">
    <location>
        <begin position="227"/>
        <end position="237"/>
    </location>
</feature>
<organism evidence="9 10">
    <name type="scientific">Orchesella dallaii</name>
    <dbReference type="NCBI Taxonomy" id="48710"/>
    <lineage>
        <taxon>Eukaryota</taxon>
        <taxon>Metazoa</taxon>
        <taxon>Ecdysozoa</taxon>
        <taxon>Arthropoda</taxon>
        <taxon>Hexapoda</taxon>
        <taxon>Collembola</taxon>
        <taxon>Entomobryomorpha</taxon>
        <taxon>Entomobryoidea</taxon>
        <taxon>Orchesellidae</taxon>
        <taxon>Orchesellinae</taxon>
        <taxon>Orchesella</taxon>
    </lineage>
</organism>
<feature type="compositionally biased region" description="Low complexity" evidence="7">
    <location>
        <begin position="326"/>
        <end position="345"/>
    </location>
</feature>
<dbReference type="Pfam" id="PF08312">
    <property type="entry name" value="cwf21"/>
    <property type="match status" value="1"/>
</dbReference>
<feature type="region of interest" description="Disordered" evidence="7">
    <location>
        <begin position="99"/>
        <end position="261"/>
    </location>
</feature>
<dbReference type="EMBL" id="CAXLJM020000027">
    <property type="protein sequence ID" value="CAL8095415.1"/>
    <property type="molecule type" value="Genomic_DNA"/>
</dbReference>
<feature type="region of interest" description="Disordered" evidence="7">
    <location>
        <begin position="316"/>
        <end position="466"/>
    </location>
</feature>
<keyword evidence="3" id="KW-0507">mRNA processing</keyword>
<feature type="compositionally biased region" description="Basic residues" evidence="7">
    <location>
        <begin position="208"/>
        <end position="226"/>
    </location>
</feature>
<feature type="compositionally biased region" description="Low complexity" evidence="7">
    <location>
        <begin position="191"/>
        <end position="201"/>
    </location>
</feature>